<dbReference type="InterPro" id="IPR015366">
    <property type="entry name" value="S53_propep"/>
</dbReference>
<evidence type="ECO:0000256" key="2">
    <source>
        <dbReference type="ARBA" id="ARBA00022670"/>
    </source>
</evidence>
<dbReference type="InterPro" id="IPR030400">
    <property type="entry name" value="Sedolisin_dom"/>
</dbReference>
<keyword evidence="6" id="KW-0106">Calcium</keyword>
<dbReference type="EMBL" id="CATKSH010000004">
    <property type="protein sequence ID" value="CAI9120067.1"/>
    <property type="molecule type" value="Genomic_DNA"/>
</dbReference>
<evidence type="ECO:0000256" key="9">
    <source>
        <dbReference type="SAM" id="SignalP"/>
    </source>
</evidence>
<evidence type="ECO:0000313" key="12">
    <source>
        <dbReference type="Proteomes" id="UP001176960"/>
    </source>
</evidence>
<dbReference type="InterPro" id="IPR036852">
    <property type="entry name" value="Peptidase_S8/S53_dom_sf"/>
</dbReference>
<dbReference type="InterPro" id="IPR023828">
    <property type="entry name" value="Peptidase_S8_Ser-AS"/>
</dbReference>
<feature type="chain" id="PRO_5041359420" evidence="9">
    <location>
        <begin position="25"/>
        <end position="643"/>
    </location>
</feature>
<dbReference type="GO" id="GO:0008240">
    <property type="term" value="F:tripeptidyl-peptidase activity"/>
    <property type="evidence" value="ECO:0007669"/>
    <property type="project" value="TreeGrafter"/>
</dbReference>
<comment type="caution">
    <text evidence="11">The sequence shown here is derived from an EMBL/GenBank/DDBJ whole genome shotgun (WGS) entry which is preliminary data.</text>
</comment>
<evidence type="ECO:0000259" key="10">
    <source>
        <dbReference type="PROSITE" id="PS51695"/>
    </source>
</evidence>
<dbReference type="InterPro" id="IPR000209">
    <property type="entry name" value="Peptidase_S8/S53_dom"/>
</dbReference>
<feature type="active site" description="Charge relay system" evidence="8">
    <location>
        <position position="285"/>
    </location>
</feature>
<evidence type="ECO:0000256" key="4">
    <source>
        <dbReference type="ARBA" id="ARBA00022801"/>
    </source>
</evidence>
<evidence type="ECO:0000256" key="6">
    <source>
        <dbReference type="ARBA" id="ARBA00022837"/>
    </source>
</evidence>
<evidence type="ECO:0000256" key="3">
    <source>
        <dbReference type="ARBA" id="ARBA00022723"/>
    </source>
</evidence>
<dbReference type="GO" id="GO:0004252">
    <property type="term" value="F:serine-type endopeptidase activity"/>
    <property type="evidence" value="ECO:0007669"/>
    <property type="project" value="UniProtKB-UniRule"/>
</dbReference>
<accession>A0AA35Y0Y2</accession>
<evidence type="ECO:0000256" key="5">
    <source>
        <dbReference type="ARBA" id="ARBA00022825"/>
    </source>
</evidence>
<keyword evidence="9" id="KW-0732">Signal</keyword>
<keyword evidence="3" id="KW-0479">Metal-binding</keyword>
<protein>
    <submittedName>
        <fullName evidence="11">S53 family peptidase</fullName>
    </submittedName>
</protein>
<dbReference type="AlphaFoldDB" id="A0AA35Y0Y2"/>
<gene>
    <name evidence="11" type="ORF">LMG32879_000896</name>
</gene>
<proteinExistence type="predicted"/>
<feature type="active site" description="Charge relay system" evidence="8">
    <location>
        <position position="538"/>
    </location>
</feature>
<evidence type="ECO:0000256" key="1">
    <source>
        <dbReference type="ARBA" id="ARBA00001913"/>
    </source>
</evidence>
<dbReference type="CDD" id="cd11377">
    <property type="entry name" value="Pro-peptidase_S53"/>
    <property type="match status" value="1"/>
</dbReference>
<evidence type="ECO:0000256" key="7">
    <source>
        <dbReference type="ARBA" id="ARBA00023145"/>
    </source>
</evidence>
<dbReference type="Proteomes" id="UP001176960">
    <property type="component" value="Unassembled WGS sequence"/>
</dbReference>
<evidence type="ECO:0000256" key="8">
    <source>
        <dbReference type="PROSITE-ProRule" id="PRU01032"/>
    </source>
</evidence>
<dbReference type="PROSITE" id="PS00138">
    <property type="entry name" value="SUBTILASE_SER"/>
    <property type="match status" value="1"/>
</dbReference>
<comment type="caution">
    <text evidence="8">Lacks conserved residue(s) required for the propagation of feature annotation.</text>
</comment>
<dbReference type="GO" id="GO:0006508">
    <property type="term" value="P:proteolysis"/>
    <property type="evidence" value="ECO:0007669"/>
    <property type="project" value="UniProtKB-KW"/>
</dbReference>
<dbReference type="SMART" id="SM00944">
    <property type="entry name" value="Pro-kuma_activ"/>
    <property type="match status" value="1"/>
</dbReference>
<keyword evidence="2 8" id="KW-0645">Protease</keyword>
<name>A0AA35Y0Y2_9PROT</name>
<dbReference type="GO" id="GO:0046872">
    <property type="term" value="F:metal ion binding"/>
    <property type="evidence" value="ECO:0007669"/>
    <property type="project" value="UniProtKB-KW"/>
</dbReference>
<feature type="signal peptide" evidence="9">
    <location>
        <begin position="1"/>
        <end position="24"/>
    </location>
</feature>
<dbReference type="PANTHER" id="PTHR14218">
    <property type="entry name" value="PROTEASE S8 TRIPEPTIDYL PEPTIDASE I CLN2"/>
    <property type="match status" value="1"/>
</dbReference>
<dbReference type="Pfam" id="PF00082">
    <property type="entry name" value="Peptidase_S8"/>
    <property type="match status" value="1"/>
</dbReference>
<keyword evidence="4 8" id="KW-0378">Hydrolase</keyword>
<organism evidence="11 12">
    <name type="scientific">Brytella acorum</name>
    <dbReference type="NCBI Taxonomy" id="2959299"/>
    <lineage>
        <taxon>Bacteria</taxon>
        <taxon>Pseudomonadati</taxon>
        <taxon>Pseudomonadota</taxon>
        <taxon>Alphaproteobacteria</taxon>
        <taxon>Acetobacterales</taxon>
        <taxon>Acetobacteraceae</taxon>
        <taxon>Brytella</taxon>
    </lineage>
</organism>
<evidence type="ECO:0000313" key="11">
    <source>
        <dbReference type="EMBL" id="CAI9120067.1"/>
    </source>
</evidence>
<sequence length="643" mass="66536">MMRRLAVMGCTILGGLASIPAASAVPLTMVAPLAASASASFNVVLPLRDKAGLEALVARQQDPNSSLYHHWLTPQQVDAQYGADPATIGTVTAALQARGLSVTARGRMLTVSGTASRLGATLQAPLATGRSRSGTLHTYATTVPVMPPELRKAGAILIGLAKDPHEAQIFSRKTGVTSAEILDPKNRYGGSGPYWYGDLKQAYQYPSYQTMITKGGKSVRLDGTGATVGIVMASDIYDSDVDAVFNHEHFMKNSGQAANPRLYKRVAINGGGTLSGNALGEASLDVQEAITGAPGSHVILYSMPSLSNSNIIAAYQQVIEDNEADVVSSSFGNCELFYTAAYNGGTDYTSELQVEHELFVQGNAQGITFLASSGDESGLQCPDTNYILEGQNGTDVPSVSTPANDPDVTAVGGTNVVTSAVSGSLDSTYVRENAYSDPLLPEDPYSVGATVSNARWGAGGGVSAIFAKPDFQNLGGINTGSTQYRAVPDIGMQVGGCPGGASYPCTGGNSALNGNGNQDRSAVAVAVNGSFEGLIGTSVASPEFAGVVALLVETSGRMGNLNTYLYTLGATQAATGSNNPAKTTTFYHRSIPGYNGVVTNNQPVNTRGKYYNYTVGVGTPVVYRLVGASNAVVAGTPQTATNP</sequence>
<dbReference type="Pfam" id="PF09286">
    <property type="entry name" value="Pro-kuma_activ"/>
    <property type="match status" value="1"/>
</dbReference>
<dbReference type="Gene3D" id="3.40.50.200">
    <property type="entry name" value="Peptidase S8/S53 domain"/>
    <property type="match status" value="1"/>
</dbReference>
<dbReference type="RefSeq" id="WP_289841865.1">
    <property type="nucleotide sequence ID" value="NZ_CATKSH010000004.1"/>
</dbReference>
<keyword evidence="12" id="KW-1185">Reference proteome</keyword>
<keyword evidence="5 8" id="KW-0720">Serine protease</keyword>
<dbReference type="PANTHER" id="PTHR14218:SF15">
    <property type="entry name" value="TRIPEPTIDYL-PEPTIDASE 1"/>
    <property type="match status" value="1"/>
</dbReference>
<dbReference type="InterPro" id="IPR050819">
    <property type="entry name" value="Tripeptidyl-peptidase_I"/>
</dbReference>
<feature type="domain" description="Peptidase S53" evidence="10">
    <location>
        <begin position="203"/>
        <end position="632"/>
    </location>
</feature>
<dbReference type="SUPFAM" id="SSF54897">
    <property type="entry name" value="Protease propeptides/inhibitors"/>
    <property type="match status" value="1"/>
</dbReference>
<dbReference type="SUPFAM" id="SSF52743">
    <property type="entry name" value="Subtilisin-like"/>
    <property type="match status" value="1"/>
</dbReference>
<feature type="active site" description="Charge relay system" evidence="8">
    <location>
        <position position="281"/>
    </location>
</feature>
<dbReference type="CDD" id="cd04056">
    <property type="entry name" value="Peptidases_S53"/>
    <property type="match status" value="1"/>
</dbReference>
<comment type="cofactor">
    <cofactor evidence="1">
        <name>Ca(2+)</name>
        <dbReference type="ChEBI" id="CHEBI:29108"/>
    </cofactor>
</comment>
<reference evidence="11" key="1">
    <citation type="submission" date="2023-03" db="EMBL/GenBank/DDBJ databases">
        <authorList>
            <person name="Cleenwerck I."/>
        </authorList>
    </citation>
    <scope>NUCLEOTIDE SEQUENCE</scope>
    <source>
        <strain evidence="11">LMG 32879</strain>
    </source>
</reference>
<dbReference type="PROSITE" id="PS51695">
    <property type="entry name" value="SEDOLISIN"/>
    <property type="match status" value="1"/>
</dbReference>
<keyword evidence="7" id="KW-0865">Zymogen</keyword>